<keyword evidence="1" id="KW-0496">Mitochondrion</keyword>
<keyword evidence="1" id="KW-0540">Nuclease</keyword>
<reference evidence="1" key="1">
    <citation type="journal article" date="2014" name="PLoS ONE">
        <title>The 203 kbp Mitochondrial Genome of the Phytopathogenic Fungus Sclerotinia borealis Reveals Multiple Invasions of Introns and Genomic Duplications.</title>
        <authorList>
            <person name="Mardanov A.V."/>
            <person name="Beletsky A.V."/>
            <person name="Kadnikov V.V."/>
            <person name="Ignatov A.N."/>
            <person name="Ravin N.V."/>
        </authorList>
    </citation>
    <scope>NUCLEOTIDE SEQUENCE</scope>
    <source>
        <strain evidence="1">F-4128</strain>
    </source>
</reference>
<name>A0A088CAQ0_9HELO</name>
<protein>
    <submittedName>
        <fullName evidence="1">Truncated GIY-YIG endonuclease</fullName>
    </submittedName>
</protein>
<evidence type="ECO:0000313" key="1">
    <source>
        <dbReference type="EMBL" id="AHX83031.1"/>
    </source>
</evidence>
<keyword evidence="1" id="KW-0255">Endonuclease</keyword>
<dbReference type="RefSeq" id="YP_009072390.1">
    <property type="nucleotide sequence ID" value="NC_025200.1"/>
</dbReference>
<keyword evidence="1" id="KW-0378">Hydrolase</keyword>
<dbReference type="GO" id="GO:0004519">
    <property type="term" value="F:endonuclease activity"/>
    <property type="evidence" value="ECO:0007669"/>
    <property type="project" value="UniProtKB-KW"/>
</dbReference>
<dbReference type="AlphaFoldDB" id="A0A088CAQ0"/>
<organism evidence="1">
    <name type="scientific">Sclerotinia borealis</name>
    <dbReference type="NCBI Taxonomy" id="77105"/>
    <lineage>
        <taxon>Eukaryota</taxon>
        <taxon>Fungi</taxon>
        <taxon>Dikarya</taxon>
        <taxon>Ascomycota</taxon>
        <taxon>Pezizomycotina</taxon>
        <taxon>Leotiomycetes</taxon>
        <taxon>Helotiales</taxon>
        <taxon>Sclerotiniaceae</taxon>
        <taxon>Sclerotinia</taxon>
    </lineage>
</organism>
<dbReference type="GeneID" id="20498033"/>
<geneLocation type="mitochondrion" evidence="1"/>
<proteinExistence type="predicted"/>
<gene>
    <name evidence="1" type="ORF">SBORM_0073</name>
</gene>
<sequence length="109" mass="12536">MGYYFKGDFPLMGKFLPLLQKDGQKAFKLIILKLDSNIFSNQDALILEQYHLLNKEFNLNALRVVNAGSSKGDPVYVYDLTCSTLYYHAKSNIELKRVLKIHTETSKNM</sequence>
<accession>A0A088CAQ0</accession>
<dbReference type="EMBL" id="KJ434027">
    <property type="protein sequence ID" value="AHX83031.1"/>
    <property type="molecule type" value="Genomic_DNA"/>
</dbReference>